<dbReference type="AlphaFoldDB" id="A0A0F9IHS3"/>
<feature type="non-terminal residue" evidence="1">
    <location>
        <position position="232"/>
    </location>
</feature>
<protein>
    <submittedName>
        <fullName evidence="1">Uncharacterized protein</fullName>
    </submittedName>
</protein>
<dbReference type="EMBL" id="LAZR01014011">
    <property type="protein sequence ID" value="KKM19339.1"/>
    <property type="molecule type" value="Genomic_DNA"/>
</dbReference>
<name>A0A0F9IHS3_9ZZZZ</name>
<proteinExistence type="predicted"/>
<dbReference type="Pfam" id="PF03237">
    <property type="entry name" value="Terminase_6N"/>
    <property type="match status" value="1"/>
</dbReference>
<reference evidence="1" key="1">
    <citation type="journal article" date="2015" name="Nature">
        <title>Complex archaea that bridge the gap between prokaryotes and eukaryotes.</title>
        <authorList>
            <person name="Spang A."/>
            <person name="Saw J.H."/>
            <person name="Jorgensen S.L."/>
            <person name="Zaremba-Niedzwiedzka K."/>
            <person name="Martijn J."/>
            <person name="Lind A.E."/>
            <person name="van Eijk R."/>
            <person name="Schleper C."/>
            <person name="Guy L."/>
            <person name="Ettema T.J."/>
        </authorList>
    </citation>
    <scope>NUCLEOTIDE SEQUENCE</scope>
</reference>
<evidence type="ECO:0000313" key="1">
    <source>
        <dbReference type="EMBL" id="KKM19339.1"/>
    </source>
</evidence>
<comment type="caution">
    <text evidence="1">The sequence shown here is derived from an EMBL/GenBank/DDBJ whole genome shotgun (WGS) entry which is preliminary data.</text>
</comment>
<dbReference type="InterPro" id="IPR027417">
    <property type="entry name" value="P-loop_NTPase"/>
</dbReference>
<accession>A0A0F9IHS3</accession>
<sequence length="232" mass="26467">MKFDKWQEEIINHEGSVTLRSGRQVGKSTTVAKRCAKLMLQHKGSNSLIIAPAQRQSSQLFIKVMGWLNLKHFEAIQEAGGYHDSTNKSSRRNAEDKRIFERENGIFKEIPTKTTVLLKNGSICYALPAGKTGIYLRTFALTFLYIDEAAYVPDTVYNALTPMLAVARKKGLGWETLLSTPFGKGGFFYDATTDDDYKQFYMSSEDCERIDKTFLLKEKKRLSKIEYAQEYL</sequence>
<organism evidence="1">
    <name type="scientific">marine sediment metagenome</name>
    <dbReference type="NCBI Taxonomy" id="412755"/>
    <lineage>
        <taxon>unclassified sequences</taxon>
        <taxon>metagenomes</taxon>
        <taxon>ecological metagenomes</taxon>
    </lineage>
</organism>
<gene>
    <name evidence="1" type="ORF">LCGC14_1656610</name>
</gene>
<dbReference type="Gene3D" id="3.40.50.300">
    <property type="entry name" value="P-loop containing nucleotide triphosphate hydrolases"/>
    <property type="match status" value="1"/>
</dbReference>